<reference evidence="2 3" key="1">
    <citation type="submission" date="2014-07" db="EMBL/GenBank/DDBJ databases">
        <title>Genome sequence of Lactococcus lactis subsp. lactis NCDO 2118, a GABA-producing strain.</title>
        <authorList>
            <person name="Oliveira L.C."/>
            <person name="Saraiva T.D.L."/>
            <person name="Soares S.C."/>
            <person name="Ramos R.T.J."/>
            <person name="Sa P.H.C.G."/>
            <person name="Carneiro A.R."/>
            <person name="Miranda F."/>
            <person name="Freire M."/>
            <person name="Renan W."/>
            <person name="Oliveira A.F.Jr."/>
            <person name="Santos A.R."/>
            <person name="Pinto A.C."/>
            <person name="Souza B.M."/>
            <person name="Castro C.P."/>
            <person name="Diniz C.A.A."/>
            <person name="Rocha C.S."/>
            <person name="Mariano D.C.B."/>
            <person name="Aguiar E.L."/>
            <person name="Folador E.L."/>
            <person name="Barbosa E.G.V."/>
            <person name="Aburjaile F.F."/>
            <person name="Goncalves L.A."/>
            <person name="Guimaraes L.C."/>
            <person name="Azevedo M.S.P."/>
            <person name="Agresti P.C.M."/>
            <person name="Faria R.F."/>
            <person name="Tiwari S."/>
            <person name="Almeida S.S."/>
            <person name="Hassan S.S."/>
            <person name="Pereira V.B."/>
            <person name="Abreu V.A.C."/>
            <person name="Pereira U.P."/>
            <person name="Dorella F.A."/>
            <person name="Carvalho A.F."/>
            <person name="Pereira F.L."/>
            <person name="Leal C.A.G."/>
            <person name="Figueiredo H.C.P."/>
            <person name="Silva A."/>
            <person name="Miyoshi A."/>
            <person name="Azevedo V."/>
        </authorList>
    </citation>
    <scope>NUCLEOTIDE SEQUENCE [LARGE SCALE GENOMIC DNA]</scope>
    <source>
        <strain evidence="2 3">NCDO 2118</strain>
    </source>
</reference>
<feature type="transmembrane region" description="Helical" evidence="1">
    <location>
        <begin position="37"/>
        <end position="56"/>
    </location>
</feature>
<keyword evidence="1" id="KW-0472">Membrane</keyword>
<feature type="transmembrane region" description="Helical" evidence="1">
    <location>
        <begin position="68"/>
        <end position="91"/>
    </location>
</feature>
<protein>
    <submittedName>
        <fullName evidence="2">Uncharacterized protein</fullName>
    </submittedName>
</protein>
<accession>A0ABC8A3H3</accession>
<sequence length="143" mass="16623">MKFEFYLVGVYMKKLTKNIVQNKKFPKNFLTYERVHVGIYLFLLVLICVFSIHTLFGKKPNPMVTKVFNIIVLSLIIVLLFFAYKMSIFIFKGSSKLTRPRMGGVYINPKHPIGRIIFLILFIIPIVMIILVLLNVPVPINYP</sequence>
<evidence type="ECO:0000256" key="1">
    <source>
        <dbReference type="SAM" id="Phobius"/>
    </source>
</evidence>
<evidence type="ECO:0000313" key="3">
    <source>
        <dbReference type="Proteomes" id="UP000028594"/>
    </source>
</evidence>
<feature type="transmembrane region" description="Helical" evidence="1">
    <location>
        <begin position="112"/>
        <end position="134"/>
    </location>
</feature>
<name>A0ABC8A3H3_LACLL</name>
<organism evidence="2 3">
    <name type="scientific">Lactococcus lactis subsp. lactis NCDO 2118</name>
    <dbReference type="NCBI Taxonomy" id="1117941"/>
    <lineage>
        <taxon>Bacteria</taxon>
        <taxon>Bacillati</taxon>
        <taxon>Bacillota</taxon>
        <taxon>Bacilli</taxon>
        <taxon>Lactobacillales</taxon>
        <taxon>Streptococcaceae</taxon>
        <taxon>Lactococcus</taxon>
    </lineage>
</organism>
<dbReference type="Proteomes" id="UP000028594">
    <property type="component" value="Chromosome"/>
</dbReference>
<keyword evidence="1" id="KW-0812">Transmembrane</keyword>
<proteinExistence type="predicted"/>
<gene>
    <name evidence="2" type="ORF">NCDO2118_0285</name>
</gene>
<evidence type="ECO:0000313" key="2">
    <source>
        <dbReference type="EMBL" id="AII11784.1"/>
    </source>
</evidence>
<dbReference type="KEGG" id="llx:NCDO2118_0285"/>
<keyword evidence="1" id="KW-1133">Transmembrane helix</keyword>
<dbReference type="AlphaFoldDB" id="A0ABC8A3H3"/>
<dbReference type="EMBL" id="CP009054">
    <property type="protein sequence ID" value="AII11784.1"/>
    <property type="molecule type" value="Genomic_DNA"/>
</dbReference>